<protein>
    <submittedName>
        <fullName evidence="1">HAD family hydrolase</fullName>
    </submittedName>
</protein>
<evidence type="ECO:0000313" key="1">
    <source>
        <dbReference type="EMBL" id="MCX5613778.1"/>
    </source>
</evidence>
<dbReference type="SFLD" id="SFLDG01140">
    <property type="entry name" value="C2.B:_Phosphomannomutase_and_P"/>
    <property type="match status" value="1"/>
</dbReference>
<dbReference type="CDD" id="cd07516">
    <property type="entry name" value="HAD_Pase"/>
    <property type="match status" value="1"/>
</dbReference>
<sequence>MSDTAPIIKLVLSDMDGTILGPDKRLSPATCKAVEQLAAHHVPVALVSARLPAAILPYVRQLGLKGPCAGFNGGVFFSPDGTILKSYRFPPEDVTALLARLAPLPVELWFQTEREWLVGDASTALVQREQNLTGITPREVAELSSHDEAVNRVMVCSEDTALIARLEAELPASFGGRASMLRSAPHKLNITPALANKGDAVRELAQLYGVTPQNVAVLGDAPNDLPMLSVAGMSIAMGQAPEGVKAQARYVTKTPAEDGWAYAAERFIIPAALSQ</sequence>
<dbReference type="RefSeq" id="WP_266106163.1">
    <property type="nucleotide sequence ID" value="NZ_JANIDW010000001.1"/>
</dbReference>
<dbReference type="Gene3D" id="3.40.50.1000">
    <property type="entry name" value="HAD superfamily/HAD-like"/>
    <property type="match status" value="1"/>
</dbReference>
<gene>
    <name evidence="1" type="ORF">NQF64_00740</name>
</gene>
<dbReference type="SFLD" id="SFLDS00003">
    <property type="entry name" value="Haloacid_Dehalogenase"/>
    <property type="match status" value="1"/>
</dbReference>
<dbReference type="InterPro" id="IPR006379">
    <property type="entry name" value="HAD-SF_hydro_IIB"/>
</dbReference>
<dbReference type="Pfam" id="PF08282">
    <property type="entry name" value="Hydrolase_3"/>
    <property type="match status" value="1"/>
</dbReference>
<dbReference type="InterPro" id="IPR000150">
    <property type="entry name" value="Cof"/>
</dbReference>
<dbReference type="InterPro" id="IPR023214">
    <property type="entry name" value="HAD_sf"/>
</dbReference>
<comment type="caution">
    <text evidence="1">The sequence shown here is derived from an EMBL/GenBank/DDBJ whole genome shotgun (WGS) entry which is preliminary data.</text>
</comment>
<dbReference type="GO" id="GO:0016787">
    <property type="term" value="F:hydrolase activity"/>
    <property type="evidence" value="ECO:0007669"/>
    <property type="project" value="UniProtKB-KW"/>
</dbReference>
<accession>A0ABT3W4R7</accession>
<dbReference type="EMBL" id="JANIDW010000001">
    <property type="protein sequence ID" value="MCX5613778.1"/>
    <property type="molecule type" value="Genomic_DNA"/>
</dbReference>
<name>A0ABT3W4R7_9PROT</name>
<dbReference type="NCBIfam" id="TIGR00099">
    <property type="entry name" value="Cof-subfamily"/>
    <property type="match status" value="1"/>
</dbReference>
<evidence type="ECO:0000313" key="2">
    <source>
        <dbReference type="Proteomes" id="UP001165648"/>
    </source>
</evidence>
<dbReference type="SUPFAM" id="SSF56784">
    <property type="entry name" value="HAD-like"/>
    <property type="match status" value="1"/>
</dbReference>
<proteinExistence type="predicted"/>
<organism evidence="1 2">
    <name type="scientific">Bombella saccharophila</name>
    <dbReference type="NCBI Taxonomy" id="2967338"/>
    <lineage>
        <taxon>Bacteria</taxon>
        <taxon>Pseudomonadati</taxon>
        <taxon>Pseudomonadota</taxon>
        <taxon>Alphaproteobacteria</taxon>
        <taxon>Acetobacterales</taxon>
        <taxon>Acetobacteraceae</taxon>
        <taxon>Bombella</taxon>
    </lineage>
</organism>
<keyword evidence="2" id="KW-1185">Reference proteome</keyword>
<keyword evidence="1" id="KW-0378">Hydrolase</keyword>
<dbReference type="Proteomes" id="UP001165648">
    <property type="component" value="Unassembled WGS sequence"/>
</dbReference>
<dbReference type="NCBIfam" id="TIGR01484">
    <property type="entry name" value="HAD-SF-IIB"/>
    <property type="match status" value="1"/>
</dbReference>
<dbReference type="Gene3D" id="3.30.1240.10">
    <property type="match status" value="1"/>
</dbReference>
<dbReference type="InterPro" id="IPR036412">
    <property type="entry name" value="HAD-like_sf"/>
</dbReference>
<dbReference type="PANTHER" id="PTHR10000">
    <property type="entry name" value="PHOSPHOSERINE PHOSPHATASE"/>
    <property type="match status" value="1"/>
</dbReference>
<reference evidence="1 2" key="1">
    <citation type="submission" date="2022-07" db="EMBL/GenBank/DDBJ databases">
        <title>Bombella genomes.</title>
        <authorList>
            <person name="Harer L."/>
            <person name="Styblova S."/>
            <person name="Ehrmann M."/>
        </authorList>
    </citation>
    <scope>NUCLEOTIDE SEQUENCE [LARGE SCALE GENOMIC DNA]</scope>
    <source>
        <strain evidence="1 2">TMW 2.2558</strain>
    </source>
</reference>
<dbReference type="PROSITE" id="PS01229">
    <property type="entry name" value="COF_2"/>
    <property type="match status" value="1"/>
</dbReference>
<dbReference type="PANTHER" id="PTHR10000:SF8">
    <property type="entry name" value="HAD SUPERFAMILY HYDROLASE-LIKE, TYPE 3"/>
    <property type="match status" value="1"/>
</dbReference>